<dbReference type="EMBL" id="CAKXAJ010026528">
    <property type="protein sequence ID" value="CAH2269481.1"/>
    <property type="molecule type" value="Genomic_DNA"/>
</dbReference>
<comment type="caution">
    <text evidence="1">The sequence shown here is derived from an EMBL/GenBank/DDBJ whole genome shotgun (WGS) entry which is preliminary data.</text>
</comment>
<organism evidence="1 2">
    <name type="scientific">Pararge aegeria aegeria</name>
    <dbReference type="NCBI Taxonomy" id="348720"/>
    <lineage>
        <taxon>Eukaryota</taxon>
        <taxon>Metazoa</taxon>
        <taxon>Ecdysozoa</taxon>
        <taxon>Arthropoda</taxon>
        <taxon>Hexapoda</taxon>
        <taxon>Insecta</taxon>
        <taxon>Pterygota</taxon>
        <taxon>Neoptera</taxon>
        <taxon>Endopterygota</taxon>
        <taxon>Lepidoptera</taxon>
        <taxon>Glossata</taxon>
        <taxon>Ditrysia</taxon>
        <taxon>Papilionoidea</taxon>
        <taxon>Nymphalidae</taxon>
        <taxon>Satyrinae</taxon>
        <taxon>Satyrini</taxon>
        <taxon>Parargina</taxon>
        <taxon>Pararge</taxon>
    </lineage>
</organism>
<dbReference type="Proteomes" id="UP000838756">
    <property type="component" value="Unassembled WGS sequence"/>
</dbReference>
<gene>
    <name evidence="1" type="primary">jg27291</name>
    <name evidence="1" type="ORF">PAEG_LOCUS27693</name>
</gene>
<evidence type="ECO:0000313" key="2">
    <source>
        <dbReference type="Proteomes" id="UP000838756"/>
    </source>
</evidence>
<reference evidence="1" key="1">
    <citation type="submission" date="2022-03" db="EMBL/GenBank/DDBJ databases">
        <authorList>
            <person name="Lindestad O."/>
        </authorList>
    </citation>
    <scope>NUCLEOTIDE SEQUENCE</scope>
</reference>
<dbReference type="AlphaFoldDB" id="A0A8S4SJL3"/>
<sequence>MTWRISQVVNTSKYDMVRLSFVRYKFIVRPSASRALVSADPESNPKILTDKTPPVYASVETVPDKDNNGKLCR</sequence>
<evidence type="ECO:0000313" key="1">
    <source>
        <dbReference type="EMBL" id="CAH2269481.1"/>
    </source>
</evidence>
<keyword evidence="2" id="KW-1185">Reference proteome</keyword>
<accession>A0A8S4SJL3</accession>
<proteinExistence type="predicted"/>
<name>A0A8S4SJL3_9NEOP</name>
<protein>
    <submittedName>
        <fullName evidence="1">Jg27291 protein</fullName>
    </submittedName>
</protein>